<dbReference type="Gene3D" id="1.10.30.10">
    <property type="entry name" value="High mobility group box domain"/>
    <property type="match status" value="1"/>
</dbReference>
<dbReference type="EMBL" id="JADGJD010001604">
    <property type="protein sequence ID" value="KAJ3039802.1"/>
    <property type="molecule type" value="Genomic_DNA"/>
</dbReference>
<sequence length="170" mass="18355">MWRDEPEDVKAAYKKRSEEQSLKHRVEFPGYKFKPRKCIAKRRKRGDKDGKGKDGEGSDGGDQNEGDGEEDKKHEGGEEVTALSYGSDPSAPASPDLAWVGGQQILDPNFASFLTGLDTSMFAKVAGFGFPGEEDEGWIGVGNMEGDGRLLIADANAEGEEDAVGELEGN</sequence>
<feature type="compositionally biased region" description="Basic and acidic residues" evidence="1">
    <location>
        <begin position="1"/>
        <end position="27"/>
    </location>
</feature>
<evidence type="ECO:0000256" key="1">
    <source>
        <dbReference type="SAM" id="MobiDB-lite"/>
    </source>
</evidence>
<dbReference type="Proteomes" id="UP001212841">
    <property type="component" value="Unassembled WGS sequence"/>
</dbReference>
<dbReference type="InterPro" id="IPR036910">
    <property type="entry name" value="HMG_box_dom_sf"/>
</dbReference>
<keyword evidence="3" id="KW-1185">Reference proteome</keyword>
<evidence type="ECO:0008006" key="4">
    <source>
        <dbReference type="Google" id="ProtNLM"/>
    </source>
</evidence>
<dbReference type="SUPFAM" id="SSF47095">
    <property type="entry name" value="HMG-box"/>
    <property type="match status" value="1"/>
</dbReference>
<comment type="caution">
    <text evidence="2">The sequence shown here is derived from an EMBL/GenBank/DDBJ whole genome shotgun (WGS) entry which is preliminary data.</text>
</comment>
<dbReference type="AlphaFoldDB" id="A0AAD5WXM1"/>
<gene>
    <name evidence="2" type="ORF">HK097_002734</name>
</gene>
<feature type="compositionally biased region" description="Basic residues" evidence="1">
    <location>
        <begin position="33"/>
        <end position="45"/>
    </location>
</feature>
<feature type="compositionally biased region" description="Acidic residues" evidence="1">
    <location>
        <begin position="57"/>
        <end position="69"/>
    </location>
</feature>
<evidence type="ECO:0000313" key="2">
    <source>
        <dbReference type="EMBL" id="KAJ3039802.1"/>
    </source>
</evidence>
<accession>A0AAD5WXM1</accession>
<proteinExistence type="predicted"/>
<evidence type="ECO:0000313" key="3">
    <source>
        <dbReference type="Proteomes" id="UP001212841"/>
    </source>
</evidence>
<organism evidence="2 3">
    <name type="scientific">Rhizophlyctis rosea</name>
    <dbReference type="NCBI Taxonomy" id="64517"/>
    <lineage>
        <taxon>Eukaryota</taxon>
        <taxon>Fungi</taxon>
        <taxon>Fungi incertae sedis</taxon>
        <taxon>Chytridiomycota</taxon>
        <taxon>Chytridiomycota incertae sedis</taxon>
        <taxon>Chytridiomycetes</taxon>
        <taxon>Rhizophlyctidales</taxon>
        <taxon>Rhizophlyctidaceae</taxon>
        <taxon>Rhizophlyctis</taxon>
    </lineage>
</organism>
<protein>
    <recommendedName>
        <fullName evidence="4">HMG box domain-containing protein</fullName>
    </recommendedName>
</protein>
<name>A0AAD5WXM1_9FUNG</name>
<feature type="compositionally biased region" description="Basic and acidic residues" evidence="1">
    <location>
        <begin position="46"/>
        <end position="56"/>
    </location>
</feature>
<reference evidence="2" key="1">
    <citation type="submission" date="2020-05" db="EMBL/GenBank/DDBJ databases">
        <title>Phylogenomic resolution of chytrid fungi.</title>
        <authorList>
            <person name="Stajich J.E."/>
            <person name="Amses K."/>
            <person name="Simmons R."/>
            <person name="Seto K."/>
            <person name="Myers J."/>
            <person name="Bonds A."/>
            <person name="Quandt C.A."/>
            <person name="Barry K."/>
            <person name="Liu P."/>
            <person name="Grigoriev I."/>
            <person name="Longcore J.E."/>
            <person name="James T.Y."/>
        </authorList>
    </citation>
    <scope>NUCLEOTIDE SEQUENCE</scope>
    <source>
        <strain evidence="2">JEL0318</strain>
    </source>
</reference>
<feature type="region of interest" description="Disordered" evidence="1">
    <location>
        <begin position="1"/>
        <end position="98"/>
    </location>
</feature>